<feature type="transmembrane region" description="Helical" evidence="1">
    <location>
        <begin position="61"/>
        <end position="83"/>
    </location>
</feature>
<gene>
    <name evidence="2" type="ORF">BJ878DRAFT_484471</name>
</gene>
<evidence type="ECO:0000313" key="2">
    <source>
        <dbReference type="EMBL" id="KAG9249243.1"/>
    </source>
</evidence>
<feature type="transmembrane region" description="Helical" evidence="1">
    <location>
        <begin position="20"/>
        <end position="40"/>
    </location>
</feature>
<keyword evidence="1" id="KW-1133">Transmembrane helix</keyword>
<comment type="caution">
    <text evidence="2">The sequence shown here is derived from an EMBL/GenBank/DDBJ whole genome shotgun (WGS) entry which is preliminary data.</text>
</comment>
<protein>
    <submittedName>
        <fullName evidence="2">Uncharacterized protein</fullName>
    </submittedName>
</protein>
<dbReference type="AlphaFoldDB" id="A0A9P7ZD34"/>
<keyword evidence="1" id="KW-0812">Transmembrane</keyword>
<reference evidence="2" key="1">
    <citation type="journal article" date="2021" name="IMA Fungus">
        <title>Genomic characterization of three marine fungi, including Emericellopsis atlantica sp. nov. with signatures of a generalist lifestyle and marine biomass degradation.</title>
        <authorList>
            <person name="Hagestad O.C."/>
            <person name="Hou L."/>
            <person name="Andersen J.H."/>
            <person name="Hansen E.H."/>
            <person name="Altermark B."/>
            <person name="Li C."/>
            <person name="Kuhnert E."/>
            <person name="Cox R.J."/>
            <person name="Crous P.W."/>
            <person name="Spatafora J.W."/>
            <person name="Lail K."/>
            <person name="Amirebrahimi M."/>
            <person name="Lipzen A."/>
            <person name="Pangilinan J."/>
            <person name="Andreopoulos W."/>
            <person name="Hayes R.D."/>
            <person name="Ng V."/>
            <person name="Grigoriev I.V."/>
            <person name="Jackson S.A."/>
            <person name="Sutton T.D.S."/>
            <person name="Dobson A.D.W."/>
            <person name="Rama T."/>
        </authorList>
    </citation>
    <scope>NUCLEOTIDE SEQUENCE</scope>
    <source>
        <strain evidence="2">TRa3180A</strain>
    </source>
</reference>
<sequence>MSQSYWAIVFTLKCSMYEGLGVDQLLFLLPLIFHVSRLIYTAENLLYHNTMPFRQACRKTLCPDAVGVIILVDIIFFPVPSFVIDRLHCKVAQDIAFAQAILDPREVQFNDVFHLDRDVRFNLGQIRVFGE</sequence>
<keyword evidence="3" id="KW-1185">Reference proteome</keyword>
<keyword evidence="1" id="KW-0472">Membrane</keyword>
<name>A0A9P7ZD34_9HELO</name>
<accession>A0A9P7ZD34</accession>
<organism evidence="2 3">
    <name type="scientific">Calycina marina</name>
    <dbReference type="NCBI Taxonomy" id="1763456"/>
    <lineage>
        <taxon>Eukaryota</taxon>
        <taxon>Fungi</taxon>
        <taxon>Dikarya</taxon>
        <taxon>Ascomycota</taxon>
        <taxon>Pezizomycotina</taxon>
        <taxon>Leotiomycetes</taxon>
        <taxon>Helotiales</taxon>
        <taxon>Pezizellaceae</taxon>
        <taxon>Calycina</taxon>
    </lineage>
</organism>
<dbReference type="EMBL" id="MU253737">
    <property type="protein sequence ID" value="KAG9249243.1"/>
    <property type="molecule type" value="Genomic_DNA"/>
</dbReference>
<dbReference type="Proteomes" id="UP000887226">
    <property type="component" value="Unassembled WGS sequence"/>
</dbReference>
<evidence type="ECO:0000313" key="3">
    <source>
        <dbReference type="Proteomes" id="UP000887226"/>
    </source>
</evidence>
<proteinExistence type="predicted"/>
<evidence type="ECO:0000256" key="1">
    <source>
        <dbReference type="SAM" id="Phobius"/>
    </source>
</evidence>